<feature type="binding site" evidence="3">
    <location>
        <position position="127"/>
    </location>
    <ligand>
        <name>a divalent metal cation</name>
        <dbReference type="ChEBI" id="CHEBI:60240"/>
    </ligand>
</feature>
<dbReference type="Proteomes" id="UP000479114">
    <property type="component" value="Chromosome"/>
</dbReference>
<keyword evidence="2 3" id="KW-0479">Metal-binding</keyword>
<dbReference type="InterPro" id="IPR034660">
    <property type="entry name" value="DinB/YfiT-like"/>
</dbReference>
<dbReference type="EMBL" id="CP048286">
    <property type="protein sequence ID" value="QHW33121.1"/>
    <property type="molecule type" value="Genomic_DNA"/>
</dbReference>
<proteinExistence type="inferred from homology"/>
<feature type="binding site" evidence="3">
    <location>
        <position position="123"/>
    </location>
    <ligand>
        <name>a divalent metal cation</name>
        <dbReference type="ChEBI" id="CHEBI:60240"/>
    </ligand>
</feature>
<dbReference type="GO" id="GO:0046872">
    <property type="term" value="F:metal ion binding"/>
    <property type="evidence" value="ECO:0007669"/>
    <property type="project" value="UniProtKB-KW"/>
</dbReference>
<reference evidence="4 5" key="1">
    <citation type="submission" date="2020-02" db="EMBL/GenBank/DDBJ databases">
        <title>Paenibacillus sp. nov., isolated from rhizosphere soil of tomato.</title>
        <authorList>
            <person name="Weon H.-Y."/>
            <person name="Lee S.A."/>
        </authorList>
    </citation>
    <scope>NUCLEOTIDE SEQUENCE [LARGE SCALE GENOMIC DNA]</scope>
    <source>
        <strain evidence="4 5">14171R-81</strain>
    </source>
</reference>
<evidence type="ECO:0000256" key="3">
    <source>
        <dbReference type="PIRSR" id="PIRSR607837-1"/>
    </source>
</evidence>
<evidence type="ECO:0000256" key="1">
    <source>
        <dbReference type="ARBA" id="ARBA00008635"/>
    </source>
</evidence>
<dbReference type="InterPro" id="IPR007837">
    <property type="entry name" value="DinB"/>
</dbReference>
<accession>A0A6C0P457</accession>
<dbReference type="AlphaFoldDB" id="A0A6C0P457"/>
<name>A0A6C0P457_9BACL</name>
<dbReference type="PANTHER" id="PTHR37302:SF3">
    <property type="entry name" value="DAMAGE-INDUCIBLE PROTEIN DINB"/>
    <property type="match status" value="1"/>
</dbReference>
<gene>
    <name evidence="4" type="ORF">GZH47_21485</name>
</gene>
<keyword evidence="5" id="KW-1185">Reference proteome</keyword>
<dbReference type="SUPFAM" id="SSF109854">
    <property type="entry name" value="DinB/YfiT-like putative metalloenzymes"/>
    <property type="match status" value="1"/>
</dbReference>
<dbReference type="PANTHER" id="PTHR37302">
    <property type="entry name" value="SLR1116 PROTEIN"/>
    <property type="match status" value="1"/>
</dbReference>
<organism evidence="4 5">
    <name type="scientific">Paenibacillus rhizovicinus</name>
    <dbReference type="NCBI Taxonomy" id="2704463"/>
    <lineage>
        <taxon>Bacteria</taxon>
        <taxon>Bacillati</taxon>
        <taxon>Bacillota</taxon>
        <taxon>Bacilli</taxon>
        <taxon>Bacillales</taxon>
        <taxon>Paenibacillaceae</taxon>
        <taxon>Paenibacillus</taxon>
    </lineage>
</organism>
<dbReference type="KEGG" id="prz:GZH47_21485"/>
<evidence type="ECO:0000313" key="4">
    <source>
        <dbReference type="EMBL" id="QHW33121.1"/>
    </source>
</evidence>
<sequence length="153" mass="17749">MIKMFQYNWMVREEWFTWCEQVSTEELLRTRIGGAGSILYTLYHIADVECSWIRSIQGMPDIPENYASCRTLEQVRAISADRINETKKFLHTWSDAFDTEIVTASWMKDPFTKGEILRHVIAHGIHHTGQLSIWARELGLQPVSANFIGRGLF</sequence>
<comment type="similarity">
    <text evidence="1">Belongs to the DinB family.</text>
</comment>
<protein>
    <submittedName>
        <fullName evidence="4">DUF664 domain-containing protein</fullName>
    </submittedName>
</protein>
<dbReference type="Pfam" id="PF05163">
    <property type="entry name" value="DinB"/>
    <property type="match status" value="1"/>
</dbReference>
<evidence type="ECO:0000256" key="2">
    <source>
        <dbReference type="ARBA" id="ARBA00022723"/>
    </source>
</evidence>
<evidence type="ECO:0000313" key="5">
    <source>
        <dbReference type="Proteomes" id="UP000479114"/>
    </source>
</evidence>
<dbReference type="Gene3D" id="1.20.120.450">
    <property type="entry name" value="dinb family like domain"/>
    <property type="match status" value="1"/>
</dbReference>
<feature type="binding site" evidence="3">
    <location>
        <position position="44"/>
    </location>
    <ligand>
        <name>a divalent metal cation</name>
        <dbReference type="ChEBI" id="CHEBI:60240"/>
    </ligand>
</feature>